<dbReference type="STRING" id="869212.Turpa_1959"/>
<sequence>MSQPAKTMGLKASFIAPLICCAVLLLSACSPKPPQITYIGPLDRVQEGFLDPVTYQIVSFGLALDFSKPLDPKAHFFPPVIDENFDNEEFLKYSGEQQTLIKARKPHNGYPLADILAAEANQLNPQEINLSLIDEKIRAPMEIKRVLFDNACTNARIMGLYRWLIGDAVQMRLLHGATIPREGIQKTTLDPRYYPPREFYVAESAAILKNLDQAMAKRGYRYEIVHEAFSKPEQLECKMAIHIHKKNLQIGLPFLAPL</sequence>
<protein>
    <recommendedName>
        <fullName evidence="4">Lipoprotein</fullName>
    </recommendedName>
</protein>
<evidence type="ECO:0000313" key="3">
    <source>
        <dbReference type="Proteomes" id="UP000006048"/>
    </source>
</evidence>
<dbReference type="PROSITE" id="PS51257">
    <property type="entry name" value="PROKAR_LIPOPROTEIN"/>
    <property type="match status" value="1"/>
</dbReference>
<dbReference type="Proteomes" id="UP000006048">
    <property type="component" value="Chromosome"/>
</dbReference>
<evidence type="ECO:0000256" key="1">
    <source>
        <dbReference type="SAM" id="SignalP"/>
    </source>
</evidence>
<accession>I4B5P9</accession>
<keyword evidence="3" id="KW-1185">Reference proteome</keyword>
<reference evidence="2 3" key="1">
    <citation type="submission" date="2012-06" db="EMBL/GenBank/DDBJ databases">
        <title>The complete chromosome of genome of Turneriella parva DSM 21527.</title>
        <authorList>
            <consortium name="US DOE Joint Genome Institute (JGI-PGF)"/>
            <person name="Lucas S."/>
            <person name="Han J."/>
            <person name="Lapidus A."/>
            <person name="Bruce D."/>
            <person name="Goodwin L."/>
            <person name="Pitluck S."/>
            <person name="Peters L."/>
            <person name="Kyrpides N."/>
            <person name="Mavromatis K."/>
            <person name="Ivanova N."/>
            <person name="Mikhailova N."/>
            <person name="Chertkov O."/>
            <person name="Detter J.C."/>
            <person name="Tapia R."/>
            <person name="Han C."/>
            <person name="Land M."/>
            <person name="Hauser L."/>
            <person name="Markowitz V."/>
            <person name="Cheng J.-F."/>
            <person name="Hugenholtz P."/>
            <person name="Woyke T."/>
            <person name="Wu D."/>
            <person name="Gronow S."/>
            <person name="Wellnitz S."/>
            <person name="Brambilla E."/>
            <person name="Klenk H.-P."/>
            <person name="Eisen J.A."/>
        </authorList>
    </citation>
    <scope>NUCLEOTIDE SEQUENCE [LARGE SCALE GENOMIC DNA]</scope>
    <source>
        <strain evidence="3">ATCC BAA-1111 / DSM 21527 / NCTC 11395 / H</strain>
    </source>
</reference>
<dbReference type="EMBL" id="CP002959">
    <property type="protein sequence ID" value="AFM12606.1"/>
    <property type="molecule type" value="Genomic_DNA"/>
</dbReference>
<dbReference type="AlphaFoldDB" id="I4B5P9"/>
<dbReference type="RefSeq" id="WP_014803113.1">
    <property type="nucleotide sequence ID" value="NC_018020.1"/>
</dbReference>
<name>I4B5P9_TURPD</name>
<feature type="signal peptide" evidence="1">
    <location>
        <begin position="1"/>
        <end position="27"/>
    </location>
</feature>
<proteinExistence type="predicted"/>
<keyword evidence="1" id="KW-0732">Signal</keyword>
<organism evidence="2 3">
    <name type="scientific">Turneriella parva (strain ATCC BAA-1111 / DSM 21527 / NCTC 11395 / H)</name>
    <name type="common">Leptospira parva</name>
    <dbReference type="NCBI Taxonomy" id="869212"/>
    <lineage>
        <taxon>Bacteria</taxon>
        <taxon>Pseudomonadati</taxon>
        <taxon>Spirochaetota</taxon>
        <taxon>Spirochaetia</taxon>
        <taxon>Leptospirales</taxon>
        <taxon>Leptospiraceae</taxon>
        <taxon>Turneriella</taxon>
    </lineage>
</organism>
<gene>
    <name evidence="2" type="ordered locus">Turpa_1959</name>
</gene>
<feature type="chain" id="PRO_5003686493" description="Lipoprotein" evidence="1">
    <location>
        <begin position="28"/>
        <end position="258"/>
    </location>
</feature>
<evidence type="ECO:0000313" key="2">
    <source>
        <dbReference type="EMBL" id="AFM12606.1"/>
    </source>
</evidence>
<dbReference type="HOGENOM" id="CLU_1077451_0_0_12"/>
<dbReference type="KEGG" id="tpx:Turpa_1959"/>
<evidence type="ECO:0008006" key="4">
    <source>
        <dbReference type="Google" id="ProtNLM"/>
    </source>
</evidence>